<dbReference type="InterPro" id="IPR015421">
    <property type="entry name" value="PyrdxlP-dep_Trfase_major"/>
</dbReference>
<dbReference type="PROSITE" id="PS00595">
    <property type="entry name" value="AA_TRANSFER_CLASS_5"/>
    <property type="match status" value="1"/>
</dbReference>
<comment type="similarity">
    <text evidence="3">Belongs to the class-V pyridoxal-phosphate-dependent aminotransferase family.</text>
</comment>
<evidence type="ECO:0000259" key="5">
    <source>
        <dbReference type="Pfam" id="PF00266"/>
    </source>
</evidence>
<dbReference type="AlphaFoldDB" id="A0A090DW43"/>
<evidence type="ECO:0000313" key="6">
    <source>
        <dbReference type="EMBL" id="CDR33139.1"/>
    </source>
</evidence>
<evidence type="ECO:0000313" key="7">
    <source>
        <dbReference type="Proteomes" id="UP000031552"/>
    </source>
</evidence>
<dbReference type="EMBL" id="CCEJ010000001">
    <property type="protein sequence ID" value="CDR33139.1"/>
    <property type="molecule type" value="Genomic_DNA"/>
</dbReference>
<sequence length="390" mass="43704">MYFDIDYVRDETPGCKNVLHFDNAGAALMPRTVIEAVNNYFALEVAIGGYPAAEKENDKIESFYKAASKLINASENEIAYIESATRAWEMFFYSLNFKAGDKIITSQAEYASNFIAFLQVSKKTGVIIEVIGNDDVGQVSLDELEKKIDSKVKLIAITHVPTQGGLVNPAIEIGKIAKKHNVLYLLDTTQSIGQMPIDVKKIGCDALCATGRKYLRGPRGTGFLYVKESVLETLDPPSLDLQAATWTSVDSFSLKPDAKRFETWERNCGNMLGLKAAIEYAMALDPNVTWHRVRYLGELFRAKLDSVKGVEVRDLGDVKCGIVTFTTDFKSPEEIKQRLRDKKINVSVSFAEYARLDFDPRHIKSLVRASVHYYNTVDEIDEFCDTLRSL</sequence>
<feature type="domain" description="Aminotransferase class V" evidence="5">
    <location>
        <begin position="21"/>
        <end position="383"/>
    </location>
</feature>
<dbReference type="Proteomes" id="UP000031552">
    <property type="component" value="Unassembled WGS sequence"/>
</dbReference>
<dbReference type="InterPro" id="IPR015424">
    <property type="entry name" value="PyrdxlP-dep_Trfase"/>
</dbReference>
<dbReference type="STRING" id="1437425.CSEC_0300"/>
<dbReference type="GO" id="GO:0008483">
    <property type="term" value="F:transaminase activity"/>
    <property type="evidence" value="ECO:0007669"/>
    <property type="project" value="UniProtKB-KW"/>
</dbReference>
<dbReference type="InterPro" id="IPR015422">
    <property type="entry name" value="PyrdxlP-dep_Trfase_small"/>
</dbReference>
<dbReference type="InterPro" id="IPR000192">
    <property type="entry name" value="Aminotrans_V_dom"/>
</dbReference>
<comment type="cofactor">
    <cofactor evidence="1 4">
        <name>pyridoxal 5'-phosphate</name>
        <dbReference type="ChEBI" id="CHEBI:597326"/>
    </cofactor>
</comment>
<dbReference type="OrthoDB" id="9804366at2"/>
<proteinExistence type="inferred from homology"/>
<dbReference type="RefSeq" id="WP_041016624.1">
    <property type="nucleotide sequence ID" value="NZ_CCEJ010000001.1"/>
</dbReference>
<evidence type="ECO:0000256" key="1">
    <source>
        <dbReference type="ARBA" id="ARBA00001933"/>
    </source>
</evidence>
<evidence type="ECO:0000256" key="4">
    <source>
        <dbReference type="RuleBase" id="RU004504"/>
    </source>
</evidence>
<dbReference type="Gene3D" id="3.90.1150.10">
    <property type="entry name" value="Aspartate Aminotransferase, domain 1"/>
    <property type="match status" value="1"/>
</dbReference>
<keyword evidence="7" id="KW-1185">Reference proteome</keyword>
<keyword evidence="2" id="KW-0663">Pyridoxal phosphate</keyword>
<dbReference type="Pfam" id="PF00266">
    <property type="entry name" value="Aminotran_5"/>
    <property type="match status" value="1"/>
</dbReference>
<comment type="caution">
    <text evidence="6">The sequence shown here is derived from an EMBL/GenBank/DDBJ whole genome shotgun (WGS) entry which is preliminary data.</text>
</comment>
<keyword evidence="6" id="KW-0032">Aminotransferase</keyword>
<dbReference type="PANTHER" id="PTHR43586">
    <property type="entry name" value="CYSTEINE DESULFURASE"/>
    <property type="match status" value="1"/>
</dbReference>
<protein>
    <submittedName>
        <fullName evidence="6">Aminotransferase</fullName>
    </submittedName>
</protein>
<dbReference type="InterPro" id="IPR020578">
    <property type="entry name" value="Aminotrans_V_PyrdxlP_BS"/>
</dbReference>
<evidence type="ECO:0000256" key="3">
    <source>
        <dbReference type="RuleBase" id="RU004075"/>
    </source>
</evidence>
<accession>A0A090DW43</accession>
<organism evidence="6 7">
    <name type="scientific">Candidatus Criblamydia sequanensis CRIB-18</name>
    <dbReference type="NCBI Taxonomy" id="1437425"/>
    <lineage>
        <taxon>Bacteria</taxon>
        <taxon>Pseudomonadati</taxon>
        <taxon>Chlamydiota</taxon>
        <taxon>Chlamydiia</taxon>
        <taxon>Parachlamydiales</taxon>
        <taxon>Candidatus Criblamydiaceae</taxon>
        <taxon>Candidatus Criblamydia</taxon>
    </lineage>
</organism>
<dbReference type="SUPFAM" id="SSF53383">
    <property type="entry name" value="PLP-dependent transferases"/>
    <property type="match status" value="1"/>
</dbReference>
<dbReference type="eggNOG" id="COG0520">
    <property type="taxonomic scope" value="Bacteria"/>
</dbReference>
<keyword evidence="6" id="KW-0808">Transferase</keyword>
<dbReference type="PANTHER" id="PTHR43586:SF24">
    <property type="entry name" value="BLR4730 PROTEIN"/>
    <property type="match status" value="1"/>
</dbReference>
<reference evidence="6" key="1">
    <citation type="submission" date="2013-12" db="EMBL/GenBank/DDBJ databases">
        <authorList>
            <person name="Linke B."/>
        </authorList>
    </citation>
    <scope>NUCLEOTIDE SEQUENCE [LARGE SCALE GENOMIC DNA]</scope>
    <source>
        <strain evidence="6">CRIB-18</strain>
    </source>
</reference>
<reference evidence="6" key="2">
    <citation type="submission" date="2014-09" db="EMBL/GenBank/DDBJ databases">
        <title>Criblamydia sequanensis harbors a mega-plasmid encoding arsenite resistance.</title>
        <authorList>
            <person name="Bertelli C."/>
            <person name="Goesmann A."/>
            <person name="Greub G."/>
        </authorList>
    </citation>
    <scope>NUCLEOTIDE SEQUENCE [LARGE SCALE GENOMIC DNA]</scope>
    <source>
        <strain evidence="6">CRIB-18</strain>
    </source>
</reference>
<evidence type="ECO:0000256" key="2">
    <source>
        <dbReference type="ARBA" id="ARBA00022898"/>
    </source>
</evidence>
<dbReference type="Gene3D" id="3.40.640.10">
    <property type="entry name" value="Type I PLP-dependent aspartate aminotransferase-like (Major domain)"/>
    <property type="match status" value="1"/>
</dbReference>
<gene>
    <name evidence="6" type="ORF">CSEC_0300</name>
</gene>
<name>A0A090DW43_9BACT</name>